<dbReference type="Gene3D" id="3.40.960.10">
    <property type="entry name" value="VSR Endonuclease"/>
    <property type="match status" value="1"/>
</dbReference>
<sequence length="677" mass="78097">MTRMKPFFLIFKGPIAPHQIRLLKSNDHFDGCTSFPAFVNRSYYCLDCERGFNTNDRTNHTCQGRRCSACGRFDCPDYVRGTRPTEYCSLCHRKFYGGQCKRYHEVDAQCQSIKLCLKCQAQYTVVRNQRHRCGYAKCSVCQEWVPIQDHKCYIQPVVEREETEPTEEGRGSMVAPPPPLFVYADFEAMQNAEGVFVANLLCYSSSAETTIHVLDGEDCALQFLRDLDDLTDGMMAKKKDELTRWHADQVRRHVTFNFQQEMIDYCKSDVALLKAGCEAFQQEFEQQAGFNPMAKCITIASACNLYWRKHHLTPDTIAVEPLGGWRGAQVNHSLKALQWLYYQEHLIPKEGASADRIRHVRNGGEQSVRTSVDSHFVDGYDPVTRTVYEFHGCLYHGCPRCYPARNAKHYATPDRTVEELYQATLSKRMALLRAGYTVIEMWECEWDTMVDTDEAVQRFLTSFDLVAPLEPRQAFFGGRTGAAQPMLTRTRYCPHSDADRTLRGTWCTPELVKAVEKGYTLIKIHEVWHFPPEQRQTGLFADYVNTWLKIKQESAGWPGWCQTLEQKRNYILRYQEREGIRLDIASIAKNPGRKATAKLMLNSFWGKFGERINKPTTVTVKDPAHLFDLEEKQIQVVPRVKQYGLVFDKRVIDVDTRSSYPYGYERIGDELDLLLDL</sequence>
<accession>A0ABN8QV83</accession>
<dbReference type="EMBL" id="CALNXK010000146">
    <property type="protein sequence ID" value="CAH3168706.1"/>
    <property type="molecule type" value="Genomic_DNA"/>
</dbReference>
<dbReference type="InterPro" id="IPR043502">
    <property type="entry name" value="DNA/RNA_pol_sf"/>
</dbReference>
<dbReference type="Gene3D" id="1.10.287.690">
    <property type="entry name" value="Helix hairpin bin"/>
    <property type="match status" value="1"/>
</dbReference>
<protein>
    <recommendedName>
        <fullName evidence="3">DNA-directed DNA polymerase</fullName>
    </recommendedName>
</protein>
<dbReference type="SUPFAM" id="SSF56672">
    <property type="entry name" value="DNA/RNA polymerases"/>
    <property type="match status" value="1"/>
</dbReference>
<gene>
    <name evidence="1" type="ORF">PLOB_00009358</name>
</gene>
<dbReference type="PANTHER" id="PTHR33568:SF3">
    <property type="entry name" value="DNA-DIRECTED DNA POLYMERASE"/>
    <property type="match status" value="1"/>
</dbReference>
<evidence type="ECO:0000313" key="1">
    <source>
        <dbReference type="EMBL" id="CAH3168706.1"/>
    </source>
</evidence>
<evidence type="ECO:0000313" key="2">
    <source>
        <dbReference type="Proteomes" id="UP001159405"/>
    </source>
</evidence>
<organism evidence="1 2">
    <name type="scientific">Porites lobata</name>
    <dbReference type="NCBI Taxonomy" id="104759"/>
    <lineage>
        <taxon>Eukaryota</taxon>
        <taxon>Metazoa</taxon>
        <taxon>Cnidaria</taxon>
        <taxon>Anthozoa</taxon>
        <taxon>Hexacorallia</taxon>
        <taxon>Scleractinia</taxon>
        <taxon>Fungiina</taxon>
        <taxon>Poritidae</taxon>
        <taxon>Porites</taxon>
    </lineage>
</organism>
<dbReference type="Proteomes" id="UP001159405">
    <property type="component" value="Unassembled WGS sequence"/>
</dbReference>
<proteinExistence type="predicted"/>
<name>A0ABN8QV83_9CNID</name>
<keyword evidence="2" id="KW-1185">Reference proteome</keyword>
<evidence type="ECO:0008006" key="3">
    <source>
        <dbReference type="Google" id="ProtNLM"/>
    </source>
</evidence>
<dbReference type="PANTHER" id="PTHR33568">
    <property type="entry name" value="DNA POLYMERASE"/>
    <property type="match status" value="1"/>
</dbReference>
<reference evidence="1 2" key="1">
    <citation type="submission" date="2022-05" db="EMBL/GenBank/DDBJ databases">
        <authorList>
            <consortium name="Genoscope - CEA"/>
            <person name="William W."/>
        </authorList>
    </citation>
    <scope>NUCLEOTIDE SEQUENCE [LARGE SCALE GENOMIC DNA]</scope>
</reference>
<comment type="caution">
    <text evidence="1">The sequence shown here is derived from an EMBL/GenBank/DDBJ whole genome shotgun (WGS) entry which is preliminary data.</text>
</comment>